<reference evidence="10 11" key="2">
    <citation type="submission" date="2019-08" db="EMBL/GenBank/DDBJ databases">
        <authorList>
            <person name="Henke P."/>
        </authorList>
    </citation>
    <scope>NUCLEOTIDE SEQUENCE [LARGE SCALE GENOMIC DNA]</scope>
    <source>
        <strain evidence="10">Phe10_nw2017</strain>
    </source>
</reference>
<evidence type="ECO:0000256" key="6">
    <source>
        <dbReference type="ARBA" id="ARBA00022989"/>
    </source>
</evidence>
<dbReference type="EMBL" id="SRHE01000020">
    <property type="protein sequence ID" value="TWW12302.1"/>
    <property type="molecule type" value="Genomic_DNA"/>
</dbReference>
<feature type="transmembrane region" description="Helical" evidence="8">
    <location>
        <begin position="154"/>
        <end position="172"/>
    </location>
</feature>
<dbReference type="Proteomes" id="UP000321083">
    <property type="component" value="Unassembled WGS sequence"/>
</dbReference>
<feature type="domain" description="Glycosyltransferase RgtA/B/C/D-like" evidence="9">
    <location>
        <begin position="79"/>
        <end position="233"/>
    </location>
</feature>
<dbReference type="Pfam" id="PF13231">
    <property type="entry name" value="PMT_2"/>
    <property type="match status" value="1"/>
</dbReference>
<keyword evidence="6 8" id="KW-1133">Transmembrane helix</keyword>
<evidence type="ECO:0000256" key="7">
    <source>
        <dbReference type="ARBA" id="ARBA00023136"/>
    </source>
</evidence>
<dbReference type="AlphaFoldDB" id="A0A5C6MC42"/>
<reference evidence="10 11" key="1">
    <citation type="submission" date="2019-08" db="EMBL/GenBank/DDBJ databases">
        <title>100 year-old enigma solved: identification of Planctomyces bekefii, the type genus and species of the phylum Planctomycetes.</title>
        <authorList>
            <person name="Svetlana D.N."/>
            <person name="Overmann J."/>
        </authorList>
    </citation>
    <scope>NUCLEOTIDE SEQUENCE [LARGE SCALE GENOMIC DNA]</scope>
    <source>
        <strain evidence="10">Phe10_nw2017</strain>
    </source>
</reference>
<sequence length="447" mass="48137">MPDLNPTPSDADTPTADRCPPRALLPLTLLLVILLRITAAVVAPQMLTTDADGYIAHAAATLRHHGFVGPFTGQPTAFRPPLYPLVLAAALACGLSPSTAVLLVSIGASVTCSTAVFWLARSMLGSHRAALLCALATAIDPLLLRYSIQPMTEVPCAALLTLACAAVAHAAAHGSQPRIQFAAGLLLAAAALTRPTVLLAGAGICLCQLALAMHSRRSPVSRPMPLHAPIMLAAGLAAGMTPWLLRNAVQFHAFMPATTHGGYTLALGNNPDFYRDVIRGTDEFPWDGAALDQWQQQTLATAVQSGINPADEQALDHFHYELAFATIRRQPAEFLQACTLRFRRFWALGQAGAPLTTLSLLTACWYLVLWTGLLLRLLQLLRQGRSSLRNVAEIQLWICLLAFVGIHLFYWTDARMRTPVMPLLIILATLGCRHLRQPDSDTHSTAT</sequence>
<keyword evidence="4" id="KW-0808">Transferase</keyword>
<proteinExistence type="predicted"/>
<protein>
    <submittedName>
        <fullName evidence="10">Membrane protein</fullName>
    </submittedName>
</protein>
<name>A0A5C6MC42_9PLAN</name>
<keyword evidence="3" id="KW-0328">Glycosyltransferase</keyword>
<feature type="transmembrane region" description="Helical" evidence="8">
    <location>
        <begin position="351"/>
        <end position="374"/>
    </location>
</feature>
<evidence type="ECO:0000256" key="1">
    <source>
        <dbReference type="ARBA" id="ARBA00004651"/>
    </source>
</evidence>
<accession>A0A5C6MC42</accession>
<gene>
    <name evidence="10" type="ORF">E3A20_02090</name>
</gene>
<dbReference type="GO" id="GO:0016763">
    <property type="term" value="F:pentosyltransferase activity"/>
    <property type="evidence" value="ECO:0007669"/>
    <property type="project" value="TreeGrafter"/>
</dbReference>
<dbReference type="InterPro" id="IPR050297">
    <property type="entry name" value="LipidA_mod_glycosyltrf_83"/>
</dbReference>
<feature type="transmembrane region" description="Helical" evidence="8">
    <location>
        <begin position="23"/>
        <end position="43"/>
    </location>
</feature>
<evidence type="ECO:0000313" key="11">
    <source>
        <dbReference type="Proteomes" id="UP000321083"/>
    </source>
</evidence>
<feature type="transmembrane region" description="Helical" evidence="8">
    <location>
        <begin position="394"/>
        <end position="411"/>
    </location>
</feature>
<keyword evidence="2" id="KW-1003">Cell membrane</keyword>
<keyword evidence="7 8" id="KW-0472">Membrane</keyword>
<keyword evidence="11" id="KW-1185">Reference proteome</keyword>
<dbReference type="InterPro" id="IPR038731">
    <property type="entry name" value="RgtA/B/C-like"/>
</dbReference>
<organism evidence="10 11">
    <name type="scientific">Planctomyces bekefii</name>
    <dbReference type="NCBI Taxonomy" id="1653850"/>
    <lineage>
        <taxon>Bacteria</taxon>
        <taxon>Pseudomonadati</taxon>
        <taxon>Planctomycetota</taxon>
        <taxon>Planctomycetia</taxon>
        <taxon>Planctomycetales</taxon>
        <taxon>Planctomycetaceae</taxon>
        <taxon>Planctomyces</taxon>
    </lineage>
</organism>
<dbReference type="PANTHER" id="PTHR33908:SF11">
    <property type="entry name" value="MEMBRANE PROTEIN"/>
    <property type="match status" value="1"/>
</dbReference>
<comment type="subcellular location">
    <subcellularLocation>
        <location evidence="1">Cell membrane</location>
        <topology evidence="1">Multi-pass membrane protein</topology>
    </subcellularLocation>
</comment>
<feature type="transmembrane region" description="Helical" evidence="8">
    <location>
        <begin position="85"/>
        <end position="118"/>
    </location>
</feature>
<comment type="caution">
    <text evidence="10">The sequence shown here is derived from an EMBL/GenBank/DDBJ whole genome shotgun (WGS) entry which is preliminary data.</text>
</comment>
<evidence type="ECO:0000256" key="4">
    <source>
        <dbReference type="ARBA" id="ARBA00022679"/>
    </source>
</evidence>
<feature type="transmembrane region" description="Helical" evidence="8">
    <location>
        <begin position="184"/>
        <end position="211"/>
    </location>
</feature>
<evidence type="ECO:0000256" key="2">
    <source>
        <dbReference type="ARBA" id="ARBA00022475"/>
    </source>
</evidence>
<evidence type="ECO:0000259" key="9">
    <source>
        <dbReference type="Pfam" id="PF13231"/>
    </source>
</evidence>
<evidence type="ECO:0000313" key="10">
    <source>
        <dbReference type="EMBL" id="TWW12302.1"/>
    </source>
</evidence>
<evidence type="ECO:0000256" key="3">
    <source>
        <dbReference type="ARBA" id="ARBA00022676"/>
    </source>
</evidence>
<evidence type="ECO:0000256" key="5">
    <source>
        <dbReference type="ARBA" id="ARBA00022692"/>
    </source>
</evidence>
<dbReference type="GO" id="GO:0005886">
    <property type="term" value="C:plasma membrane"/>
    <property type="evidence" value="ECO:0007669"/>
    <property type="project" value="UniProtKB-SubCell"/>
</dbReference>
<dbReference type="GO" id="GO:0009103">
    <property type="term" value="P:lipopolysaccharide biosynthetic process"/>
    <property type="evidence" value="ECO:0007669"/>
    <property type="project" value="UniProtKB-ARBA"/>
</dbReference>
<feature type="transmembrane region" description="Helical" evidence="8">
    <location>
        <begin position="226"/>
        <end position="245"/>
    </location>
</feature>
<dbReference type="PANTHER" id="PTHR33908">
    <property type="entry name" value="MANNOSYLTRANSFERASE YKCB-RELATED"/>
    <property type="match status" value="1"/>
</dbReference>
<keyword evidence="5 8" id="KW-0812">Transmembrane</keyword>
<evidence type="ECO:0000256" key="8">
    <source>
        <dbReference type="SAM" id="Phobius"/>
    </source>
</evidence>